<accession>A0A671S5I9</accession>
<keyword evidence="2" id="KW-0217">Developmental protein</keyword>
<evidence type="ECO:0000256" key="8">
    <source>
        <dbReference type="ARBA" id="ARBA00023163"/>
    </source>
</evidence>
<dbReference type="InterPro" id="IPR009071">
    <property type="entry name" value="HMG_box_dom"/>
</dbReference>
<evidence type="ECO:0000256" key="6">
    <source>
        <dbReference type="ARBA" id="ARBA00023125"/>
    </source>
</evidence>
<feature type="region of interest" description="Disordered" evidence="12">
    <location>
        <begin position="93"/>
        <end position="126"/>
    </location>
</feature>
<dbReference type="GO" id="GO:0005634">
    <property type="term" value="C:nucleus"/>
    <property type="evidence" value="ECO:0007669"/>
    <property type="project" value="UniProtKB-SubCell"/>
</dbReference>
<feature type="region of interest" description="Disordered" evidence="12">
    <location>
        <begin position="353"/>
        <end position="417"/>
    </location>
</feature>
<dbReference type="InterPro" id="IPR036910">
    <property type="entry name" value="HMG_box_dom_sf"/>
</dbReference>
<feature type="compositionally biased region" description="Polar residues" evidence="12">
    <location>
        <begin position="744"/>
        <end position="756"/>
    </location>
</feature>
<reference evidence="14" key="2">
    <citation type="submission" date="2025-09" db="UniProtKB">
        <authorList>
            <consortium name="Ensembl"/>
        </authorList>
    </citation>
    <scope>IDENTIFICATION</scope>
</reference>
<evidence type="ECO:0000256" key="3">
    <source>
        <dbReference type="ARBA" id="ARBA00022499"/>
    </source>
</evidence>
<feature type="domain" description="HMG box" evidence="13">
    <location>
        <begin position="547"/>
        <end position="615"/>
    </location>
</feature>
<sequence length="756" mass="84902">MSSKQATSPFASTPDRGEDGVNQEHMSWEKEENSESLVAPQLPLNNLLHNKPPPEELQPISSSVPPESDWDSLMSVQQRMESDSNKVCSLYSFRNNSTSPHKPEEGARERGDLLSSSAFGTPERRKGSLADVVDTLKQKKLEEMTKTEQDESCMEKLLSKDWKEKMERLNTGELLGEIKGTPESLAEKERQLSTMITQLISLREQLLAAHDEQKKLAASQMEKQRQQMELARQQQEQIARQQQQLLQQQHKINLLQQQIQVQGHMPPLMIPIFPHDQRTLAAAAAAQQGFLFPPGMSYKPGDNYPVQFIPSTMAAAAALNGVWLWMLTPCGLSPSLQQLYAAQLASMQVSPGAKMPLLSQPPNSTGPISPSGLKNEKRASTPLAQVKEEGTQPLNLSARPKTAEPVRSPTSPTHILFPGNKSSPNSLICVFICEPERFVSADILSSLNSTALFGDQDAVMKAIQEARKMREQIQREQFQHHQQGMEAKLSALTSMGLNNCRADKVSVFDSCKKFWSTARNLNYGISSSTEARVYREPRGRNSNEPHIKRPMNAFMVWAKDGRRKILQAFPDMHNSNISKILGSRWKSMTNQEKQPFYEEQARLSKIHLEKYPNYKYKPRPKRTCIIDGKKLRIGEYKQMMRSRRQEMRQFFTVGQQPQTQIPITTSAGVVYPGAITMATTTPSPHMTSDCSSASASPEPTIPVIQSTFNMKMEPGTMVSNDPVNGEDEMDMYEDFEDEPKSDYSSENDTQEPVSAN</sequence>
<keyword evidence="4" id="KW-0221">Differentiation</keyword>
<evidence type="ECO:0000256" key="4">
    <source>
        <dbReference type="ARBA" id="ARBA00022782"/>
    </source>
</evidence>
<keyword evidence="5" id="KW-0805">Transcription regulation</keyword>
<feature type="DNA-binding region" description="HMG box" evidence="10">
    <location>
        <begin position="547"/>
        <end position="615"/>
    </location>
</feature>
<evidence type="ECO:0000256" key="5">
    <source>
        <dbReference type="ARBA" id="ARBA00023015"/>
    </source>
</evidence>
<keyword evidence="15" id="KW-1185">Reference proteome</keyword>
<evidence type="ECO:0000256" key="11">
    <source>
        <dbReference type="SAM" id="Coils"/>
    </source>
</evidence>
<gene>
    <name evidence="14" type="primary">sox6</name>
</gene>
<evidence type="ECO:0000256" key="12">
    <source>
        <dbReference type="SAM" id="MobiDB-lite"/>
    </source>
</evidence>
<dbReference type="GO" id="GO:0032332">
    <property type="term" value="P:positive regulation of chondrocyte differentiation"/>
    <property type="evidence" value="ECO:0007669"/>
    <property type="project" value="TreeGrafter"/>
</dbReference>
<keyword evidence="9 10" id="KW-0539">Nucleus</keyword>
<dbReference type="GO" id="GO:0045165">
    <property type="term" value="P:cell fate commitment"/>
    <property type="evidence" value="ECO:0007669"/>
    <property type="project" value="TreeGrafter"/>
</dbReference>
<dbReference type="SUPFAM" id="SSF47095">
    <property type="entry name" value="HMG-box"/>
    <property type="match status" value="1"/>
</dbReference>
<comment type="subcellular location">
    <subcellularLocation>
        <location evidence="1">Nucleus</location>
    </subcellularLocation>
</comment>
<dbReference type="SMART" id="SM00398">
    <property type="entry name" value="HMG"/>
    <property type="match status" value="1"/>
</dbReference>
<feature type="region of interest" description="Disordered" evidence="12">
    <location>
        <begin position="713"/>
        <end position="756"/>
    </location>
</feature>
<evidence type="ECO:0000256" key="10">
    <source>
        <dbReference type="PROSITE-ProRule" id="PRU00267"/>
    </source>
</evidence>
<dbReference type="Gene3D" id="1.10.30.10">
    <property type="entry name" value="High mobility group box domain"/>
    <property type="match status" value="1"/>
</dbReference>
<evidence type="ECO:0000313" key="14">
    <source>
        <dbReference type="Ensembl" id="ENSSANP00000091338.1"/>
    </source>
</evidence>
<feature type="compositionally biased region" description="Polar residues" evidence="12">
    <location>
        <begin position="1"/>
        <end position="11"/>
    </location>
</feature>
<evidence type="ECO:0000256" key="1">
    <source>
        <dbReference type="ARBA" id="ARBA00004123"/>
    </source>
</evidence>
<keyword evidence="6 10" id="KW-0238">DNA-binding</keyword>
<feature type="compositionally biased region" description="Basic and acidic residues" evidence="12">
    <location>
        <begin position="101"/>
        <end position="112"/>
    </location>
</feature>
<name>A0A671S5I9_9TELE</name>
<organism evidence="14 15">
    <name type="scientific">Sinocyclocheilus anshuiensis</name>
    <dbReference type="NCBI Taxonomy" id="1608454"/>
    <lineage>
        <taxon>Eukaryota</taxon>
        <taxon>Metazoa</taxon>
        <taxon>Chordata</taxon>
        <taxon>Craniata</taxon>
        <taxon>Vertebrata</taxon>
        <taxon>Euteleostomi</taxon>
        <taxon>Actinopterygii</taxon>
        <taxon>Neopterygii</taxon>
        <taxon>Teleostei</taxon>
        <taxon>Ostariophysi</taxon>
        <taxon>Cypriniformes</taxon>
        <taxon>Cyprinidae</taxon>
        <taxon>Cyprininae</taxon>
        <taxon>Sinocyclocheilus</taxon>
    </lineage>
</organism>
<dbReference type="AlphaFoldDB" id="A0A671S5I9"/>
<feature type="region of interest" description="Disordered" evidence="12">
    <location>
        <begin position="1"/>
        <end position="70"/>
    </location>
</feature>
<dbReference type="GO" id="GO:0000981">
    <property type="term" value="F:DNA-binding transcription factor activity, RNA polymerase II-specific"/>
    <property type="evidence" value="ECO:0007669"/>
    <property type="project" value="TreeGrafter"/>
</dbReference>
<keyword evidence="7" id="KW-0010">Activator</keyword>
<dbReference type="CDD" id="cd22030">
    <property type="entry name" value="HMG-box_SoxD"/>
    <property type="match status" value="1"/>
</dbReference>
<dbReference type="GO" id="GO:0007417">
    <property type="term" value="P:central nervous system development"/>
    <property type="evidence" value="ECO:0007669"/>
    <property type="project" value="TreeGrafter"/>
</dbReference>
<dbReference type="Proteomes" id="UP000472260">
    <property type="component" value="Unassembled WGS sequence"/>
</dbReference>
<dbReference type="InterPro" id="IPR051356">
    <property type="entry name" value="SOX/SOX-like_TF"/>
</dbReference>
<keyword evidence="3" id="KW-1017">Isopeptide bond</keyword>
<evidence type="ECO:0000256" key="7">
    <source>
        <dbReference type="ARBA" id="ARBA00023159"/>
    </source>
</evidence>
<protein>
    <recommendedName>
        <fullName evidence="13">HMG box domain-containing protein</fullName>
    </recommendedName>
</protein>
<keyword evidence="11" id="KW-0175">Coiled coil</keyword>
<evidence type="ECO:0000259" key="13">
    <source>
        <dbReference type="PROSITE" id="PS50118"/>
    </source>
</evidence>
<dbReference type="Pfam" id="PF00505">
    <property type="entry name" value="HMG_box"/>
    <property type="match status" value="1"/>
</dbReference>
<evidence type="ECO:0000256" key="9">
    <source>
        <dbReference type="ARBA" id="ARBA00023242"/>
    </source>
</evidence>
<dbReference type="Ensembl" id="ENSSANT00000097039.1">
    <property type="protein sequence ID" value="ENSSANP00000091338.1"/>
    <property type="gene ID" value="ENSSANG00000045105.1"/>
</dbReference>
<keyword evidence="8" id="KW-0804">Transcription</keyword>
<dbReference type="PANTHER" id="PTHR45789:SF1">
    <property type="entry name" value="TRANSCRIPTION FACTOR SOX-6"/>
    <property type="match status" value="1"/>
</dbReference>
<feature type="compositionally biased region" description="Acidic residues" evidence="12">
    <location>
        <begin position="724"/>
        <end position="737"/>
    </location>
</feature>
<dbReference type="PANTHER" id="PTHR45789">
    <property type="entry name" value="FI18025P1"/>
    <property type="match status" value="1"/>
</dbReference>
<reference evidence="14" key="1">
    <citation type="submission" date="2025-08" db="UniProtKB">
        <authorList>
            <consortium name="Ensembl"/>
        </authorList>
    </citation>
    <scope>IDENTIFICATION</scope>
</reference>
<dbReference type="FunFam" id="1.10.30.10:FF:000003">
    <property type="entry name" value="Putative transcription factor SOX-6"/>
    <property type="match status" value="1"/>
</dbReference>
<proteinExistence type="predicted"/>
<feature type="coiled-coil region" evidence="11">
    <location>
        <begin position="185"/>
        <end position="258"/>
    </location>
</feature>
<dbReference type="PROSITE" id="PS50118">
    <property type="entry name" value="HMG_BOX_2"/>
    <property type="match status" value="1"/>
</dbReference>
<feature type="compositionally biased region" description="Low complexity" evidence="12">
    <location>
        <begin position="40"/>
        <end position="50"/>
    </location>
</feature>
<dbReference type="GO" id="GO:0000978">
    <property type="term" value="F:RNA polymerase II cis-regulatory region sequence-specific DNA binding"/>
    <property type="evidence" value="ECO:0007669"/>
    <property type="project" value="TreeGrafter"/>
</dbReference>
<evidence type="ECO:0000313" key="15">
    <source>
        <dbReference type="Proteomes" id="UP000472260"/>
    </source>
</evidence>
<evidence type="ECO:0000256" key="2">
    <source>
        <dbReference type="ARBA" id="ARBA00022473"/>
    </source>
</evidence>